<evidence type="ECO:0000313" key="1">
    <source>
        <dbReference type="EMBL" id="MBP1876078.1"/>
    </source>
</evidence>
<dbReference type="EMBL" id="JAGGJR010000014">
    <property type="protein sequence ID" value="MBP1876078.1"/>
    <property type="molecule type" value="Genomic_DNA"/>
</dbReference>
<name>A0ACC5T4S1_ENSAD</name>
<protein>
    <submittedName>
        <fullName evidence="1">Phosphate:Na+ symporter</fullName>
    </submittedName>
</protein>
<sequence length="548" mass="59792">MSGSVIFLHLAGAVALLLWATRLVRTGIERAYGGFMRQRLREALGNRAKAAVAGFLLAISLQSATAVALIVSGFVASGYVGGGMGIATLLGADLGSAFVTKLLRHDLSLLVPCAFVLGTISYRTDSRRWREIGRIIFGLGLLLLSLRLIGEASLPLKESRMLPFIISYLSQDWISAFLLAALLAWAFHSSIAAILLFASFTEQGIVPSALIIPFVLGINFGGAVIGAALTRGEERAARIVPLGNVMIRGIGMLIALGLQLVFQLKPEAFFEHAGDAVVWVHIAANGTVLVVGLPLSMVVAQALDGWLSGPDKSESESLHTASALNIADVDNPTRALDNATREVVAMCDKVELMLTRIFDVYEKPDARQIAVVEQLDDQIDRYNLQIKMYLARVSRGELSDEAARRQQDLLGASINLEQVGDLISQSMLAKARKKHSRNTAFSKEGWQELSVMHQRIVRNARLAFNLIVNRDVEHARQLVREKEIVRDLVRESEEKHIHRLATGNSASIETSSLHIDTMRDIKEINSLLVSIAYPVLSQAGLLRASRLL</sequence>
<dbReference type="Proteomes" id="UP000823773">
    <property type="component" value="Unassembled WGS sequence"/>
</dbReference>
<accession>A0ACC5T4S1</accession>
<keyword evidence="2" id="KW-1185">Reference proteome</keyword>
<proteinExistence type="predicted"/>
<gene>
    <name evidence="1" type="ORF">J2Z19_005827</name>
</gene>
<organism evidence="1 2">
    <name type="scientific">Ensifer adhaerens</name>
    <name type="common">Sinorhizobium morelense</name>
    <dbReference type="NCBI Taxonomy" id="106592"/>
    <lineage>
        <taxon>Bacteria</taxon>
        <taxon>Pseudomonadati</taxon>
        <taxon>Pseudomonadota</taxon>
        <taxon>Alphaproteobacteria</taxon>
        <taxon>Hyphomicrobiales</taxon>
        <taxon>Rhizobiaceae</taxon>
        <taxon>Sinorhizobium/Ensifer group</taxon>
        <taxon>Ensifer</taxon>
    </lineage>
</organism>
<comment type="caution">
    <text evidence="1">The sequence shown here is derived from an EMBL/GenBank/DDBJ whole genome shotgun (WGS) entry which is preliminary data.</text>
</comment>
<evidence type="ECO:0000313" key="2">
    <source>
        <dbReference type="Proteomes" id="UP000823773"/>
    </source>
</evidence>
<reference evidence="1" key="1">
    <citation type="submission" date="2021-03" db="EMBL/GenBank/DDBJ databases">
        <title>Genomic Encyclopedia of Type Strains, Phase IV (KMG-IV): sequencing the most valuable type-strain genomes for metagenomic binning, comparative biology and taxonomic classification.</title>
        <authorList>
            <person name="Goeker M."/>
        </authorList>
    </citation>
    <scope>NUCLEOTIDE SEQUENCE</scope>
    <source>
        <strain evidence="1">DSM 18131</strain>
    </source>
</reference>